<dbReference type="NCBIfam" id="NF045780">
    <property type="entry name" value="TrlF_fam_ATP"/>
    <property type="match status" value="1"/>
</dbReference>
<dbReference type="InterPro" id="IPR054787">
    <property type="entry name" value="TrlF_ATPase"/>
</dbReference>
<dbReference type="InterPro" id="IPR016195">
    <property type="entry name" value="Pol/histidinol_Pase-like"/>
</dbReference>
<proteinExistence type="predicted"/>
<sequence length="919" mass="102543">MEFVGARWWKFDFHTHTPASMDYAKSQPHLKENMTPRDWLLPYIENGIECVAITDHNSGDWVDRLKEAAEELRAEGFSIFIFPGVEITANSNIHILAIFDPSKDTQFVNGVVGATHYRGTRGDSDAVAEDSAEAIVEEIIKSGGVAIPAHIDMAAGMCQINSSHTISQLCSKSSAVEIIFPNGKPPETHRAALGPYKSLNFNLPEVIGSDSHAPDTVGRAFTWVKMSSPTIDGLRLALIDGESSIKRSDNCTGDPNATSESLILSLCVTDAKYCGRGKKFFVEFNPWLNSVIGGRGSGKSSLLEFLRLATGRGNDLISLPKGNEIKNNFERFVKKSLSRDDDGVMQDSTLLEVEVMKQGARYKLSWRYGSEIVEIDKLVDGEWIAEEGDASSRFPIKVFSQKQIFDFAKNPNALLRLIDSSEQVNHLAWKMEYEEETNKFLRLNVQKREFQAKITNRAALVGQLSDVNQKIDVIEKSGHTQILSNFQKFTVQQSVLKEHFNNLEGGWAGALQIVEDLQFDDFNLQGFSEEEEDELEVLKEFHALSSDLELSKQNALACVRDAESKIGALKDWLVGSAYQAKQNDVKSKYGELVQSLTEKGVSNPGIYHELIKQRDALKASIDALDLLKSKVDELHAESLSAYARMIELRKELTRRRNGFIKEHIEGNNSIELKVEPLADDVDLDYEFRSLISRHDGAFAGDIFDSERETGILNALNKSVLAIARTDDDSALNLRMDAVHKFKVDFVRFKEGAVLGVQLGRRFIDFVGLLRPEVMNQIVAWFPGDKLVVKYNDGKRMKDISQGSAGQKAATVLSFLLSYGDEPLVLDQPEDDLDNGLITSLIVSKLQKNKAERQVIVVTHNPNIVVNADSEYVIALQDRGQIELTASGSLQDLDVRRQVCEIMEGGEAALLQRYRRMVNI</sequence>
<dbReference type="InterPro" id="IPR027417">
    <property type="entry name" value="P-loop_NTPase"/>
</dbReference>
<organism evidence="2 3">
    <name type="scientific">Pseudomonas asplenii</name>
    <dbReference type="NCBI Taxonomy" id="53407"/>
    <lineage>
        <taxon>Bacteria</taxon>
        <taxon>Pseudomonadati</taxon>
        <taxon>Pseudomonadota</taxon>
        <taxon>Gammaproteobacteria</taxon>
        <taxon>Pseudomonadales</taxon>
        <taxon>Pseudomonadaceae</taxon>
        <taxon>Pseudomonas</taxon>
    </lineage>
</organism>
<dbReference type="AlphaFoldDB" id="A0A1H1WGF6"/>
<evidence type="ECO:0000313" key="2">
    <source>
        <dbReference type="EMBL" id="SDS95396.1"/>
    </source>
</evidence>
<dbReference type="PANTHER" id="PTHR42924:SF3">
    <property type="entry name" value="POLYMERASE_HISTIDINOL PHOSPHATASE N-TERMINAL DOMAIN-CONTAINING PROTEIN"/>
    <property type="match status" value="1"/>
</dbReference>
<dbReference type="InterPro" id="IPR003141">
    <property type="entry name" value="Pol/His_phosphatase_N"/>
</dbReference>
<feature type="domain" description="Polymerase/histidinol phosphatase N-terminal" evidence="1">
    <location>
        <begin position="11"/>
        <end position="91"/>
    </location>
</feature>
<accession>A0A1H1WGF6</accession>
<dbReference type="SUPFAM" id="SSF52540">
    <property type="entry name" value="P-loop containing nucleoside triphosphate hydrolases"/>
    <property type="match status" value="1"/>
</dbReference>
<evidence type="ECO:0000259" key="1">
    <source>
        <dbReference type="SMART" id="SM00481"/>
    </source>
</evidence>
<dbReference type="EMBL" id="LT629777">
    <property type="protein sequence ID" value="SDS95396.1"/>
    <property type="molecule type" value="Genomic_DNA"/>
</dbReference>
<dbReference type="Gene3D" id="3.20.20.140">
    <property type="entry name" value="Metal-dependent hydrolases"/>
    <property type="match status" value="1"/>
</dbReference>
<dbReference type="RefSeq" id="WP_090206728.1">
    <property type="nucleotide sequence ID" value="NZ_LT629777.1"/>
</dbReference>
<evidence type="ECO:0000313" key="3">
    <source>
        <dbReference type="Proteomes" id="UP000199524"/>
    </source>
</evidence>
<dbReference type="PANTHER" id="PTHR42924">
    <property type="entry name" value="EXONUCLEASE"/>
    <property type="match status" value="1"/>
</dbReference>
<dbReference type="SMART" id="SM00481">
    <property type="entry name" value="POLIIIAc"/>
    <property type="match status" value="1"/>
</dbReference>
<keyword evidence="3" id="KW-1185">Reference proteome</keyword>
<protein>
    <submittedName>
        <fullName evidence="2">Histidinol phosphatase</fullName>
    </submittedName>
</protein>
<name>A0A1H1WGF6_9PSED</name>
<dbReference type="Gene3D" id="3.40.50.300">
    <property type="entry name" value="P-loop containing nucleotide triphosphate hydrolases"/>
    <property type="match status" value="2"/>
</dbReference>
<dbReference type="SUPFAM" id="SSF89550">
    <property type="entry name" value="PHP domain-like"/>
    <property type="match status" value="1"/>
</dbReference>
<dbReference type="GO" id="GO:0035312">
    <property type="term" value="F:5'-3' DNA exonuclease activity"/>
    <property type="evidence" value="ECO:0007669"/>
    <property type="project" value="TreeGrafter"/>
</dbReference>
<dbReference type="GO" id="GO:0004534">
    <property type="term" value="F:5'-3' RNA exonuclease activity"/>
    <property type="evidence" value="ECO:0007669"/>
    <property type="project" value="TreeGrafter"/>
</dbReference>
<dbReference type="InterPro" id="IPR052018">
    <property type="entry name" value="PHP_domain"/>
</dbReference>
<dbReference type="GeneID" id="300208315"/>
<dbReference type="Pfam" id="PF13263">
    <property type="entry name" value="PHP_C"/>
    <property type="match status" value="1"/>
</dbReference>
<reference evidence="3" key="1">
    <citation type="submission" date="2016-10" db="EMBL/GenBank/DDBJ databases">
        <authorList>
            <person name="Varghese N."/>
            <person name="Submissions S."/>
        </authorList>
    </citation>
    <scope>NUCLEOTIDE SEQUENCE [LARGE SCALE GENOMIC DNA]</scope>
    <source>
        <strain evidence="3">ATCC 23835</strain>
    </source>
</reference>
<dbReference type="Proteomes" id="UP000199524">
    <property type="component" value="Chromosome I"/>
</dbReference>
<gene>
    <name evidence="2" type="ORF">SAMN05216598_3379</name>
</gene>